<accession>A0A6M3LSY4</accession>
<proteinExistence type="predicted"/>
<evidence type="ECO:0000313" key="1">
    <source>
        <dbReference type="EMBL" id="QJA95675.1"/>
    </source>
</evidence>
<name>A0A6M3LSY4_9ZZZZ</name>
<dbReference type="EMBL" id="MT143334">
    <property type="protein sequence ID" value="QJA95675.1"/>
    <property type="molecule type" value="Genomic_DNA"/>
</dbReference>
<organism evidence="1">
    <name type="scientific">viral metagenome</name>
    <dbReference type="NCBI Taxonomy" id="1070528"/>
    <lineage>
        <taxon>unclassified sequences</taxon>
        <taxon>metagenomes</taxon>
        <taxon>organismal metagenomes</taxon>
    </lineage>
</organism>
<dbReference type="AlphaFoldDB" id="A0A6M3LSY4"/>
<reference evidence="1" key="1">
    <citation type="submission" date="2020-03" db="EMBL/GenBank/DDBJ databases">
        <title>The deep terrestrial virosphere.</title>
        <authorList>
            <person name="Holmfeldt K."/>
            <person name="Nilsson E."/>
            <person name="Simone D."/>
            <person name="Lopez-Fernandez M."/>
            <person name="Wu X."/>
            <person name="de Brujin I."/>
            <person name="Lundin D."/>
            <person name="Andersson A."/>
            <person name="Bertilsson S."/>
            <person name="Dopson M."/>
        </authorList>
    </citation>
    <scope>NUCLEOTIDE SEQUENCE</scope>
    <source>
        <strain evidence="1">MM415B05251</strain>
    </source>
</reference>
<gene>
    <name evidence="1" type="ORF">MM415B05251_0004</name>
</gene>
<sequence>MTAGFYGCRLVLAETTKLRSAEMIYTLTLTDDQGIVLDTWKLDTEPEYDKRDEDAFPMPLRGFAPDSIIDDINSGVGRHSGNIDDPNL</sequence>
<protein>
    <submittedName>
        <fullName evidence="1">Uncharacterized protein</fullName>
    </submittedName>
</protein>